<proteinExistence type="predicted"/>
<gene>
    <name evidence="1" type="ORF">K5I29_02470</name>
</gene>
<dbReference type="Proteomes" id="UP001163328">
    <property type="component" value="Chromosome"/>
</dbReference>
<reference evidence="1" key="1">
    <citation type="submission" date="2021-08" db="EMBL/GenBank/DDBJ databases">
        <title>Flavobacterium sp. strain CC-SYL302.</title>
        <authorList>
            <person name="Lin S.-Y."/>
            <person name="Lee T.-H."/>
            <person name="Young C.-C."/>
        </authorList>
    </citation>
    <scope>NUCLEOTIDE SEQUENCE</scope>
    <source>
        <strain evidence="1">CC-SYL302</strain>
    </source>
</reference>
<name>A0ABY6LZT7_9FLAO</name>
<keyword evidence="2" id="KW-1185">Reference proteome</keyword>
<dbReference type="EMBL" id="CP081495">
    <property type="protein sequence ID" value="UYW01807.1"/>
    <property type="molecule type" value="Genomic_DNA"/>
</dbReference>
<organism evidence="1 2">
    <name type="scientific">Flavobacterium agricola</name>
    <dbReference type="NCBI Taxonomy" id="2870839"/>
    <lineage>
        <taxon>Bacteria</taxon>
        <taxon>Pseudomonadati</taxon>
        <taxon>Bacteroidota</taxon>
        <taxon>Flavobacteriia</taxon>
        <taxon>Flavobacteriales</taxon>
        <taxon>Flavobacteriaceae</taxon>
        <taxon>Flavobacterium</taxon>
    </lineage>
</organism>
<accession>A0ABY6LZT7</accession>
<protein>
    <submittedName>
        <fullName evidence="1">Uncharacterized protein</fullName>
    </submittedName>
</protein>
<evidence type="ECO:0000313" key="2">
    <source>
        <dbReference type="Proteomes" id="UP001163328"/>
    </source>
</evidence>
<dbReference type="RefSeq" id="WP_264434281.1">
    <property type="nucleotide sequence ID" value="NZ_CP081495.1"/>
</dbReference>
<evidence type="ECO:0000313" key="1">
    <source>
        <dbReference type="EMBL" id="UYW01807.1"/>
    </source>
</evidence>
<sequence>MNGLNSNDRELLRRLTERLNLIESNAKRIDELPYKTIIDNSDKIHISDNGTSKYITVQELLSAIKSQKFDHIIFINGLNISGTLLTVESASWSISEVINSLVNKFEIEIPYAKIGHSRTDILIAKRNNELQVVFGSENEGISFAPPLPPNTVLITTLDVTDNSINSMPGEIGINNFIPLAGTNKITGDLLSKKKTFTIGNSDFQIVANSAGEDPSFRINDTTNGNSLLTLKKDKAAFNVNGSWFTFENDHLYIWDKNNRQHVIGGGEFTSRGNKKFVVHQNTRIHGVTYQEDDKTANSWYDITIPNFANYFSRLQLPNTNGTVRNLPTNINGHYADNTGAVNIKETFPDRASKGVFNYTESADLAINIIDIDCETIFVINASKLSSLKFPEGSLYDGKVIRIVNMRPGILELRHLHNSPQIASKFEFFDNTNYTMYQFETLSLFFDRGVFKYLDTNRQNQGIRHVNSSVYYAPASVHGATLYISTNCNLFIPSPSDATKEFNFTIITASGATAVLITSGWTVVAPTGLKLGPSKSGFIGRVGSTSTVLVKGEFTN</sequence>